<evidence type="ECO:0000313" key="8">
    <source>
        <dbReference type="EMBL" id="QKG85822.1"/>
    </source>
</evidence>
<dbReference type="InterPro" id="IPR038008">
    <property type="entry name" value="Jag_KH"/>
</dbReference>
<dbReference type="InterPro" id="IPR034079">
    <property type="entry name" value="R3H_KhpB"/>
</dbReference>
<feature type="region of interest" description="Jag_N domain" evidence="6">
    <location>
        <begin position="5"/>
        <end position="55"/>
    </location>
</feature>
<dbReference type="SUPFAM" id="SSF82708">
    <property type="entry name" value="R3H domain"/>
    <property type="match status" value="1"/>
</dbReference>
<dbReference type="NCBIfam" id="NF041568">
    <property type="entry name" value="Jag_EloR"/>
    <property type="match status" value="1"/>
</dbReference>
<proteinExistence type="inferred from homology"/>
<evidence type="ECO:0000256" key="1">
    <source>
        <dbReference type="ARBA" id="ARBA00022490"/>
    </source>
</evidence>
<organism evidence="8 9">
    <name type="scientific">Kroppenstedtia pulmonis</name>
    <dbReference type="NCBI Taxonomy" id="1380685"/>
    <lineage>
        <taxon>Bacteria</taxon>
        <taxon>Bacillati</taxon>
        <taxon>Bacillota</taxon>
        <taxon>Bacilli</taxon>
        <taxon>Bacillales</taxon>
        <taxon>Thermoactinomycetaceae</taxon>
        <taxon>Kroppenstedtia</taxon>
    </lineage>
</organism>
<dbReference type="GO" id="GO:0009252">
    <property type="term" value="P:peptidoglycan biosynthetic process"/>
    <property type="evidence" value="ECO:0007669"/>
    <property type="project" value="UniProtKB-UniRule"/>
</dbReference>
<comment type="function">
    <text evidence="6">A probable RNA chaperone. Forms a complex with KhpA which binds to cellular RNA and controls its expression. Plays a role in peptidoglycan (PG) homeostasis and cell length regulation.</text>
</comment>
<comment type="similarity">
    <text evidence="6">Belongs to the KhpB RNA-binding protein family.</text>
</comment>
<dbReference type="PANTHER" id="PTHR35800">
    <property type="entry name" value="PROTEIN JAG"/>
    <property type="match status" value="1"/>
</dbReference>
<dbReference type="InterPro" id="IPR036867">
    <property type="entry name" value="R3H_dom_sf"/>
</dbReference>
<evidence type="ECO:0000256" key="5">
    <source>
        <dbReference type="ARBA" id="ARBA00023316"/>
    </source>
</evidence>
<dbReference type="CDD" id="cd02414">
    <property type="entry name" value="KH-II_Jag"/>
    <property type="match status" value="1"/>
</dbReference>
<feature type="domain" description="R3H" evidence="7">
    <location>
        <begin position="142"/>
        <end position="208"/>
    </location>
</feature>
<gene>
    <name evidence="6" type="primary">khpB</name>
    <name evidence="6" type="synonym">eloR</name>
    <name evidence="8" type="ORF">GXN76_16060</name>
</gene>
<evidence type="ECO:0000259" key="7">
    <source>
        <dbReference type="PROSITE" id="PS51061"/>
    </source>
</evidence>
<dbReference type="AlphaFoldDB" id="A0A7D3XS79"/>
<dbReference type="Gene3D" id="3.30.30.80">
    <property type="entry name" value="probable RNA-binding protein from clostridium symbiosum atcc 14940"/>
    <property type="match status" value="1"/>
</dbReference>
<dbReference type="InterPro" id="IPR038247">
    <property type="entry name" value="Jag_N_dom_sf"/>
</dbReference>
<dbReference type="GO" id="GO:0071555">
    <property type="term" value="P:cell wall organization"/>
    <property type="evidence" value="ECO:0007669"/>
    <property type="project" value="UniProtKB-KW"/>
</dbReference>
<dbReference type="GO" id="GO:0005737">
    <property type="term" value="C:cytoplasm"/>
    <property type="evidence" value="ECO:0007669"/>
    <property type="project" value="UniProtKB-SubCell"/>
</dbReference>
<evidence type="ECO:0000256" key="6">
    <source>
        <dbReference type="HAMAP-Rule" id="MF_00867"/>
    </source>
</evidence>
<dbReference type="GO" id="GO:0008360">
    <property type="term" value="P:regulation of cell shape"/>
    <property type="evidence" value="ECO:0007669"/>
    <property type="project" value="UniProtKB-KW"/>
</dbReference>
<dbReference type="Pfam" id="PF01424">
    <property type="entry name" value="R3H"/>
    <property type="match status" value="1"/>
</dbReference>
<keyword evidence="2 6" id="KW-0694">RNA-binding</keyword>
<protein>
    <recommendedName>
        <fullName evidence="6">RNA-binding protein KhpB</fullName>
    </recommendedName>
    <alternativeName>
        <fullName evidence="6">RNA-binding protein EloR</fullName>
    </alternativeName>
</protein>
<name>A0A7D3XS79_9BACL</name>
<evidence type="ECO:0000256" key="2">
    <source>
        <dbReference type="ARBA" id="ARBA00022884"/>
    </source>
</evidence>
<keyword evidence="1 6" id="KW-0963">Cytoplasm</keyword>
<reference evidence="8 9" key="1">
    <citation type="submission" date="2020-01" db="EMBL/GenBank/DDBJ databases">
        <authorList>
            <person name="Gulvik C.A."/>
            <person name="Batra D.G."/>
        </authorList>
    </citation>
    <scope>NUCLEOTIDE SEQUENCE [LARGE SCALE GENOMIC DNA]</scope>
    <source>
        <strain evidence="8 9">W9323</strain>
    </source>
</reference>
<dbReference type="HAMAP" id="MF_00867">
    <property type="entry name" value="KhpB"/>
    <property type="match status" value="1"/>
</dbReference>
<comment type="domain">
    <text evidence="6">Has an N-terminal Jag-N domain and 2 RNA-binding domains (KH and R3H).</text>
</comment>
<evidence type="ECO:0000313" key="9">
    <source>
        <dbReference type="Proteomes" id="UP000503088"/>
    </source>
</evidence>
<dbReference type="SMART" id="SM00393">
    <property type="entry name" value="R3H"/>
    <property type="match status" value="1"/>
</dbReference>
<dbReference type="Gene3D" id="3.30.1370.50">
    <property type="entry name" value="R3H-like domain"/>
    <property type="match status" value="1"/>
</dbReference>
<dbReference type="InterPro" id="IPR015946">
    <property type="entry name" value="KH_dom-like_a/b"/>
</dbReference>
<dbReference type="Proteomes" id="UP000503088">
    <property type="component" value="Chromosome"/>
</dbReference>
<dbReference type="Pfam" id="PF14804">
    <property type="entry name" value="Jag_N"/>
    <property type="match status" value="1"/>
</dbReference>
<dbReference type="EMBL" id="CP048104">
    <property type="protein sequence ID" value="QKG85822.1"/>
    <property type="molecule type" value="Genomic_DNA"/>
</dbReference>
<dbReference type="GO" id="GO:0003723">
    <property type="term" value="F:RNA binding"/>
    <property type="evidence" value="ECO:0007669"/>
    <property type="project" value="UniProtKB-UniRule"/>
</dbReference>
<dbReference type="Gene3D" id="3.30.300.20">
    <property type="match status" value="1"/>
</dbReference>
<keyword evidence="3 6" id="KW-0133">Cell shape</keyword>
<evidence type="ECO:0000256" key="4">
    <source>
        <dbReference type="ARBA" id="ARBA00023186"/>
    </source>
</evidence>
<dbReference type="Pfam" id="PF13083">
    <property type="entry name" value="KH_KhpA-B"/>
    <property type="match status" value="1"/>
</dbReference>
<dbReference type="InterPro" id="IPR032782">
    <property type="entry name" value="KhpB_N"/>
</dbReference>
<dbReference type="CDD" id="cd02644">
    <property type="entry name" value="R3H_jag"/>
    <property type="match status" value="1"/>
</dbReference>
<comment type="subcellular location">
    <subcellularLocation>
        <location evidence="6">Cytoplasm</location>
    </subcellularLocation>
</comment>
<dbReference type="InterPro" id="IPR039247">
    <property type="entry name" value="KhpB"/>
</dbReference>
<accession>A0A7D3XS79</accession>
<sequence>MKKVTVTGKTVESAIEDALGRLHATRDQVKVSVLQQPSRGFLGLIGARAAEVEVERLFDPVETAVQFLEDILSKMNLEDVKVEVQQKTDPIILNFTGSRRLGILIGRRGQTLDSLQYLVNVVVNRKVDDYIRIVLDAEGYRSRRETALKGLADRIARQVIQTGKQTALEPMSPMERKLIHSQIQQYDQLSTFSEGKDPQRKVIITLKSQR</sequence>
<dbReference type="RefSeq" id="WP_173224983.1">
    <property type="nucleotide sequence ID" value="NZ_CP048104.1"/>
</dbReference>
<dbReference type="KEGG" id="kpul:GXN76_16060"/>
<dbReference type="SMART" id="SM01245">
    <property type="entry name" value="Jag_N"/>
    <property type="match status" value="1"/>
</dbReference>
<dbReference type="PANTHER" id="PTHR35800:SF1">
    <property type="entry name" value="RNA-BINDING PROTEIN KHPB"/>
    <property type="match status" value="1"/>
</dbReference>
<dbReference type="InterPro" id="IPR001374">
    <property type="entry name" value="R3H_dom"/>
</dbReference>
<dbReference type="PROSITE" id="PS51061">
    <property type="entry name" value="R3H"/>
    <property type="match status" value="1"/>
</dbReference>
<keyword evidence="4 6" id="KW-0143">Chaperone</keyword>
<keyword evidence="9" id="KW-1185">Reference proteome</keyword>
<comment type="subunit">
    <text evidence="6">Forms a complex with KhpA.</text>
</comment>
<evidence type="ECO:0000256" key="3">
    <source>
        <dbReference type="ARBA" id="ARBA00022960"/>
    </source>
</evidence>
<keyword evidence="5 6" id="KW-0961">Cell wall biogenesis/degradation</keyword>